<dbReference type="FunFam" id="1.10.1050.10:FF:000001">
    <property type="entry name" value="30S ribosomal protein S4"/>
    <property type="match status" value="1"/>
</dbReference>
<keyword evidence="3" id="KW-0694">RNA-binding</keyword>
<dbReference type="HAMAP" id="MF_01306_B">
    <property type="entry name" value="Ribosomal_uS4_B"/>
    <property type="match status" value="1"/>
</dbReference>
<keyword evidence="2" id="KW-0699">rRNA-binding</keyword>
<sequence>MARYLGPKCKLSRREGTDLFLKSGIKPLENKCKLNTPPGSRLGSRRERLSGYGVQLREKQKLRRMYGILEKQFRNYYKKAAKIKGSTGENLLKLLECRLDNMVYRMGFAVTRAEARQMVSHKTITVNSTVVNIPSYQVSANDEIGVIEKAQSQLRIKNAMKIATQLGICEWLQVDEKKFSGIVKSIPDREDILPDINENLVVEFYSK</sequence>
<evidence type="ECO:0000256" key="2">
    <source>
        <dbReference type="ARBA" id="ARBA00022730"/>
    </source>
</evidence>
<reference evidence="8" key="1">
    <citation type="submission" date="2018-05" db="EMBL/GenBank/DDBJ databases">
        <authorList>
            <person name="Lanie J.A."/>
            <person name="Ng W.-L."/>
            <person name="Kazmierczak K.M."/>
            <person name="Andrzejewski T.M."/>
            <person name="Davidsen T.M."/>
            <person name="Wayne K.J."/>
            <person name="Tettelin H."/>
            <person name="Glass J.I."/>
            <person name="Rusch D."/>
            <person name="Podicherti R."/>
            <person name="Tsui H.-C.T."/>
            <person name="Winkler M.E."/>
        </authorList>
    </citation>
    <scope>NUCLEOTIDE SEQUENCE</scope>
</reference>
<dbReference type="Pfam" id="PF01479">
    <property type="entry name" value="S4"/>
    <property type="match status" value="1"/>
</dbReference>
<evidence type="ECO:0000256" key="5">
    <source>
        <dbReference type="ARBA" id="ARBA00023274"/>
    </source>
</evidence>
<dbReference type="SMART" id="SM00363">
    <property type="entry name" value="S4"/>
    <property type="match status" value="1"/>
</dbReference>
<dbReference type="SMART" id="SM01390">
    <property type="entry name" value="Ribosomal_S4"/>
    <property type="match status" value="1"/>
</dbReference>
<dbReference type="InterPro" id="IPR022801">
    <property type="entry name" value="Ribosomal_uS4"/>
</dbReference>
<dbReference type="PANTHER" id="PTHR11831:SF4">
    <property type="entry name" value="SMALL RIBOSOMAL SUBUNIT PROTEIN US4M"/>
    <property type="match status" value="1"/>
</dbReference>
<feature type="domain" description="RNA-binding S4" evidence="6">
    <location>
        <begin position="97"/>
        <end position="161"/>
    </location>
</feature>
<comment type="similarity">
    <text evidence="1">Belongs to the universal ribosomal protein uS4 family.</text>
</comment>
<keyword evidence="5" id="KW-0687">Ribonucleoprotein</keyword>
<dbReference type="Gene3D" id="1.10.1050.10">
    <property type="entry name" value="Ribosomal Protein S4 Delta 41, Chain A, domain 1"/>
    <property type="match status" value="1"/>
</dbReference>
<feature type="domain" description="Small ribosomal subunit protein uS4 N-terminal" evidence="7">
    <location>
        <begin position="3"/>
        <end position="96"/>
    </location>
</feature>
<dbReference type="GO" id="GO:0019843">
    <property type="term" value="F:rRNA binding"/>
    <property type="evidence" value="ECO:0007669"/>
    <property type="project" value="UniProtKB-KW"/>
</dbReference>
<dbReference type="GO" id="GO:0015935">
    <property type="term" value="C:small ribosomal subunit"/>
    <property type="evidence" value="ECO:0007669"/>
    <property type="project" value="InterPro"/>
</dbReference>
<evidence type="ECO:0000259" key="7">
    <source>
        <dbReference type="SMART" id="SM01390"/>
    </source>
</evidence>
<dbReference type="Gene3D" id="3.10.290.10">
    <property type="entry name" value="RNA-binding S4 domain"/>
    <property type="match status" value="1"/>
</dbReference>
<dbReference type="NCBIfam" id="TIGR01017">
    <property type="entry name" value="rpsD_bact"/>
    <property type="match status" value="1"/>
</dbReference>
<protein>
    <submittedName>
        <fullName evidence="8">Uncharacterized protein</fullName>
    </submittedName>
</protein>
<dbReference type="FunFam" id="3.10.290.10:FF:000001">
    <property type="entry name" value="30S ribosomal protein S4"/>
    <property type="match status" value="1"/>
</dbReference>
<dbReference type="InterPro" id="IPR002942">
    <property type="entry name" value="S4_RNA-bd"/>
</dbReference>
<name>A0A381WQ58_9ZZZZ</name>
<dbReference type="PANTHER" id="PTHR11831">
    <property type="entry name" value="30S 40S RIBOSOMAL PROTEIN"/>
    <property type="match status" value="1"/>
</dbReference>
<dbReference type="InterPro" id="IPR036986">
    <property type="entry name" value="S4_RNA-bd_sf"/>
</dbReference>
<organism evidence="8">
    <name type="scientific">marine metagenome</name>
    <dbReference type="NCBI Taxonomy" id="408172"/>
    <lineage>
        <taxon>unclassified sequences</taxon>
        <taxon>metagenomes</taxon>
        <taxon>ecological metagenomes</taxon>
    </lineage>
</organism>
<evidence type="ECO:0000259" key="6">
    <source>
        <dbReference type="SMART" id="SM00363"/>
    </source>
</evidence>
<dbReference type="PROSITE" id="PS50889">
    <property type="entry name" value="S4"/>
    <property type="match status" value="1"/>
</dbReference>
<keyword evidence="4" id="KW-0689">Ribosomal protein</keyword>
<dbReference type="GO" id="GO:0006412">
    <property type="term" value="P:translation"/>
    <property type="evidence" value="ECO:0007669"/>
    <property type="project" value="InterPro"/>
</dbReference>
<evidence type="ECO:0000256" key="4">
    <source>
        <dbReference type="ARBA" id="ARBA00022980"/>
    </source>
</evidence>
<proteinExistence type="inferred from homology"/>
<evidence type="ECO:0000313" key="8">
    <source>
        <dbReference type="EMBL" id="SVA54338.1"/>
    </source>
</evidence>
<dbReference type="PROSITE" id="PS00632">
    <property type="entry name" value="RIBOSOMAL_S4"/>
    <property type="match status" value="1"/>
</dbReference>
<evidence type="ECO:0000256" key="3">
    <source>
        <dbReference type="ARBA" id="ARBA00022884"/>
    </source>
</evidence>
<dbReference type="InterPro" id="IPR001912">
    <property type="entry name" value="Ribosomal_uS4_N"/>
</dbReference>
<evidence type="ECO:0000256" key="1">
    <source>
        <dbReference type="ARBA" id="ARBA00007465"/>
    </source>
</evidence>
<dbReference type="InterPro" id="IPR018079">
    <property type="entry name" value="Ribosomal_uS4_CS"/>
</dbReference>
<accession>A0A381WQ58</accession>
<dbReference type="GO" id="GO:0003735">
    <property type="term" value="F:structural constituent of ribosome"/>
    <property type="evidence" value="ECO:0007669"/>
    <property type="project" value="InterPro"/>
</dbReference>
<dbReference type="AlphaFoldDB" id="A0A381WQ58"/>
<dbReference type="EMBL" id="UINC01012441">
    <property type="protein sequence ID" value="SVA54338.1"/>
    <property type="molecule type" value="Genomic_DNA"/>
</dbReference>
<dbReference type="SUPFAM" id="SSF55174">
    <property type="entry name" value="Alpha-L RNA-binding motif"/>
    <property type="match status" value="1"/>
</dbReference>
<gene>
    <name evidence="8" type="ORF">METZ01_LOCUS107192</name>
</gene>
<dbReference type="InterPro" id="IPR005709">
    <property type="entry name" value="Ribosomal_uS4_bac-type"/>
</dbReference>
<dbReference type="NCBIfam" id="NF003717">
    <property type="entry name" value="PRK05327.1"/>
    <property type="match status" value="1"/>
</dbReference>
<dbReference type="Pfam" id="PF00163">
    <property type="entry name" value="Ribosomal_S4"/>
    <property type="match status" value="1"/>
</dbReference>
<dbReference type="CDD" id="cd00165">
    <property type="entry name" value="S4"/>
    <property type="match status" value="1"/>
</dbReference>
<dbReference type="GO" id="GO:0042274">
    <property type="term" value="P:ribosomal small subunit biogenesis"/>
    <property type="evidence" value="ECO:0007669"/>
    <property type="project" value="TreeGrafter"/>
</dbReference>